<sequence length="254" mass="29537">MKVKIFQLLIDIIIFSGIPLIKAAEDPSAKHYIGEQISDFIKNHDLVFVCTIIAIFLLKRTLGLFEAPVGIETVDEFNKIISGVFTDIIREYSLKVQEVTKEATPSFRINIMIRTKKFYILDRMKIYYFSSSVERVHYKEVELEYMWKKKEGACGHAWNNRRPCIFDRKNSHFKSPAKTLKSEVKDFTDKIGSIISIPIWSKNGQRPIYGILSIDSSFTIERTLFDRENIIDLLSKHIDRLSLILDKLKVGIRR</sequence>
<geneLocation type="plasmid" evidence="1 2">
    <name>p2</name>
</geneLocation>
<evidence type="ECO:0000313" key="1">
    <source>
        <dbReference type="EMBL" id="QOI45026.1"/>
    </source>
</evidence>
<protein>
    <recommendedName>
        <fullName evidence="3">GAF domain-containing protein</fullName>
    </recommendedName>
</protein>
<keyword evidence="1" id="KW-0614">Plasmid</keyword>
<dbReference type="AlphaFoldDB" id="A0AAP9WGH9"/>
<reference evidence="1" key="1">
    <citation type="submission" date="2019-09" db="EMBL/GenBank/DDBJ databases">
        <title>Comparative Genomics of Leptospira interrogans Reveals Genome Plasticity - A Common Adaptive Strategy for Survival in Various Hosts.</title>
        <authorList>
            <person name="Ramli S.R."/>
            <person name="Bunk B."/>
            <person name="Goris M."/>
            <person name="Bhuju S."/>
            <person name="Jarek M."/>
            <person name="Sproer C."/>
            <person name="Mustakim S."/>
            <person name="Strommenger B."/>
            <person name="Pessler F."/>
        </authorList>
    </citation>
    <scope>NUCLEOTIDE SEQUENCE</scope>
    <source>
        <strain evidence="1">782</strain>
        <plasmid evidence="1">p2</plasmid>
    </source>
</reference>
<dbReference type="Proteomes" id="UP000663124">
    <property type="component" value="Plasmid p2"/>
</dbReference>
<accession>A0AAP9WGH9</accession>
<gene>
    <name evidence="1" type="ORF">Lepto782_22790</name>
</gene>
<organism evidence="1 2">
    <name type="scientific">Leptospira interrogans serovar Canicola</name>
    <dbReference type="NCBI Taxonomy" id="211880"/>
    <lineage>
        <taxon>Bacteria</taxon>
        <taxon>Pseudomonadati</taxon>
        <taxon>Spirochaetota</taxon>
        <taxon>Spirochaetia</taxon>
        <taxon>Leptospirales</taxon>
        <taxon>Leptospiraceae</taxon>
        <taxon>Leptospira</taxon>
    </lineage>
</organism>
<name>A0AAP9WGH9_LEPIR</name>
<dbReference type="EMBL" id="CP043887">
    <property type="protein sequence ID" value="QOI45026.1"/>
    <property type="molecule type" value="Genomic_DNA"/>
</dbReference>
<evidence type="ECO:0008006" key="3">
    <source>
        <dbReference type="Google" id="ProtNLM"/>
    </source>
</evidence>
<proteinExistence type="predicted"/>
<evidence type="ECO:0000313" key="2">
    <source>
        <dbReference type="Proteomes" id="UP000663124"/>
    </source>
</evidence>
<dbReference type="RefSeq" id="WP_000865154.1">
    <property type="nucleotide sequence ID" value="NZ_CP043887.1"/>
</dbReference>